<accession>A0A4Q8LFF9</accession>
<gene>
    <name evidence="4" type="ORF">EA661_15085</name>
</gene>
<dbReference type="Pfam" id="PF04536">
    <property type="entry name" value="TPM_phosphatase"/>
    <property type="match status" value="1"/>
</dbReference>
<feature type="transmembrane region" description="Helical" evidence="2">
    <location>
        <begin position="189"/>
        <end position="210"/>
    </location>
</feature>
<feature type="region of interest" description="Disordered" evidence="1">
    <location>
        <begin position="336"/>
        <end position="360"/>
    </location>
</feature>
<name>A0A4Q8LFF9_9GAMM</name>
<dbReference type="PANTHER" id="PTHR30373:SF2">
    <property type="entry name" value="UPF0603 PROTEIN YGCG"/>
    <property type="match status" value="1"/>
</dbReference>
<reference evidence="4 5" key="1">
    <citation type="submission" date="2019-02" db="EMBL/GenBank/DDBJ databases">
        <title>WGS of Pseudoxanthomonas species novum from clinical isolates.</title>
        <authorList>
            <person name="Bernier A.-M."/>
            <person name="Bernard K."/>
            <person name="Vachon A."/>
        </authorList>
    </citation>
    <scope>NUCLEOTIDE SEQUENCE [LARGE SCALE GENOMIC DNA]</scope>
    <source>
        <strain evidence="4 5">NML171202</strain>
    </source>
</reference>
<evidence type="ECO:0000256" key="2">
    <source>
        <dbReference type="SAM" id="Phobius"/>
    </source>
</evidence>
<evidence type="ECO:0000256" key="1">
    <source>
        <dbReference type="SAM" id="MobiDB-lite"/>
    </source>
</evidence>
<evidence type="ECO:0000313" key="5">
    <source>
        <dbReference type="Proteomes" id="UP000291286"/>
    </source>
</evidence>
<feature type="transmembrane region" description="Helical" evidence="2">
    <location>
        <begin position="241"/>
        <end position="262"/>
    </location>
</feature>
<evidence type="ECO:0000313" key="4">
    <source>
        <dbReference type="EMBL" id="TAA27440.1"/>
    </source>
</evidence>
<proteinExistence type="predicted"/>
<keyword evidence="2" id="KW-1133">Transmembrane helix</keyword>
<dbReference type="Proteomes" id="UP000291286">
    <property type="component" value="Unassembled WGS sequence"/>
</dbReference>
<keyword evidence="2" id="KW-0472">Membrane</keyword>
<sequence length="360" mass="39452">MRPRTKMKPHRLLCTLILVLLLVPLAVRALQIPAYTPNVVDPAGLLSEDDTQRINHALAEIRNGQQIWGAVYLAPSLEGESIEQVAATAFEQWRLGKRGADNGLLLVLAIQERRSRFEVGYGLEGTLPDLVAKRALDDALAPKMRQGDIAGAIIDAFDFMARVAAKDPATLELLAQAQAEKRGKWNRGLAAWAGFAALVWLFQPLVRWLASRRRARLMARHPELIGEDEEVARAQAPPRRYLGLFIKGFMTLNPGCFVLILSATFAPAFAIIIALELLFFMLTLYHAGRRYRSEARFREFLRHVASERESLIRKGHVARTESGAYAYTTAYYASQSASSSSGGSSSGGGSSGGGGASSSW</sequence>
<comment type="caution">
    <text evidence="4">The sequence shown here is derived from an EMBL/GenBank/DDBJ whole genome shotgun (WGS) entry which is preliminary data.</text>
</comment>
<protein>
    <submittedName>
        <fullName evidence="4">TPM domain-containing protein</fullName>
    </submittedName>
</protein>
<keyword evidence="2" id="KW-0812">Transmembrane</keyword>
<feature type="compositionally biased region" description="Gly residues" evidence="1">
    <location>
        <begin position="344"/>
        <end position="360"/>
    </location>
</feature>
<dbReference type="PANTHER" id="PTHR30373">
    <property type="entry name" value="UPF0603 PROTEIN YGCG"/>
    <property type="match status" value="1"/>
</dbReference>
<organism evidence="4 5">
    <name type="scientific">Pseudoxanthomonas winnipegensis</name>
    <dbReference type="NCBI Taxonomy" id="2480810"/>
    <lineage>
        <taxon>Bacteria</taxon>
        <taxon>Pseudomonadati</taxon>
        <taxon>Pseudomonadota</taxon>
        <taxon>Gammaproteobacteria</taxon>
        <taxon>Lysobacterales</taxon>
        <taxon>Lysobacteraceae</taxon>
        <taxon>Pseudoxanthomonas</taxon>
    </lineage>
</organism>
<dbReference type="AlphaFoldDB" id="A0A4Q8LFF9"/>
<evidence type="ECO:0000259" key="3">
    <source>
        <dbReference type="Pfam" id="PF04536"/>
    </source>
</evidence>
<feature type="transmembrane region" description="Helical" evidence="2">
    <location>
        <begin position="268"/>
        <end position="288"/>
    </location>
</feature>
<dbReference type="InterPro" id="IPR007621">
    <property type="entry name" value="TPM_dom"/>
</dbReference>
<dbReference type="Gene3D" id="3.10.310.50">
    <property type="match status" value="1"/>
</dbReference>
<dbReference type="EMBL" id="SHMB01000006">
    <property type="protein sequence ID" value="TAA27440.1"/>
    <property type="molecule type" value="Genomic_DNA"/>
</dbReference>
<feature type="domain" description="TPM" evidence="3">
    <location>
        <begin position="39"/>
        <end position="161"/>
    </location>
</feature>